<feature type="transmembrane region" description="Helical" evidence="1">
    <location>
        <begin position="20"/>
        <end position="39"/>
    </location>
</feature>
<name>A0A941HUC6_9CAUL</name>
<evidence type="ECO:0000313" key="3">
    <source>
        <dbReference type="Proteomes" id="UP000622580"/>
    </source>
</evidence>
<gene>
    <name evidence="2" type="ORF">JKL49_03855</name>
</gene>
<comment type="caution">
    <text evidence="2">The sequence shown here is derived from an EMBL/GenBank/DDBJ whole genome shotgun (WGS) entry which is preliminary data.</text>
</comment>
<evidence type="ECO:0000313" key="2">
    <source>
        <dbReference type="EMBL" id="MBR7618514.1"/>
    </source>
</evidence>
<feature type="transmembrane region" description="Helical" evidence="1">
    <location>
        <begin position="89"/>
        <end position="108"/>
    </location>
</feature>
<feature type="transmembrane region" description="Helical" evidence="1">
    <location>
        <begin position="120"/>
        <end position="139"/>
    </location>
</feature>
<keyword evidence="1" id="KW-0472">Membrane</keyword>
<feature type="transmembrane region" description="Helical" evidence="1">
    <location>
        <begin position="59"/>
        <end position="82"/>
    </location>
</feature>
<keyword evidence="1" id="KW-1133">Transmembrane helix</keyword>
<evidence type="ECO:0000256" key="1">
    <source>
        <dbReference type="SAM" id="Phobius"/>
    </source>
</evidence>
<protein>
    <submittedName>
        <fullName evidence="2">Uncharacterized protein</fullName>
    </submittedName>
</protein>
<accession>A0A941HUC6</accession>
<sequence>MSFFPPSTNSQYLGARSSVWFLGLSAVLTLVPGLIHSFLPDGGAGVIGGLDMGDRRDMVIGLFRWEGATQLALGMGLLVVALRYQTLTALFLALVIVERGLMSLHGWVLSPPASGHHPPAHYGSPVFVALALVFLILALRSRRA</sequence>
<dbReference type="RefSeq" id="WP_215338392.1">
    <property type="nucleotide sequence ID" value="NZ_JAGSGD010000001.1"/>
</dbReference>
<organism evidence="2 3">
    <name type="scientific">Phenylobacterium glaciei</name>
    <dbReference type="NCBI Taxonomy" id="2803784"/>
    <lineage>
        <taxon>Bacteria</taxon>
        <taxon>Pseudomonadati</taxon>
        <taxon>Pseudomonadota</taxon>
        <taxon>Alphaproteobacteria</taxon>
        <taxon>Caulobacterales</taxon>
        <taxon>Caulobacteraceae</taxon>
        <taxon>Phenylobacterium</taxon>
    </lineage>
</organism>
<dbReference type="EMBL" id="JAGSGD010000001">
    <property type="protein sequence ID" value="MBR7618514.1"/>
    <property type="molecule type" value="Genomic_DNA"/>
</dbReference>
<keyword evidence="1" id="KW-0812">Transmembrane</keyword>
<dbReference type="Proteomes" id="UP000622580">
    <property type="component" value="Unassembled WGS sequence"/>
</dbReference>
<dbReference type="AlphaFoldDB" id="A0A941HUC6"/>
<reference evidence="2" key="1">
    <citation type="submission" date="2021-04" db="EMBL/GenBank/DDBJ databases">
        <title>Draft genome assembly of strain Phenylobacterium sp. 20VBR1 using MiniION and Illumina platforms.</title>
        <authorList>
            <person name="Thomas F.A."/>
            <person name="Krishnan K.P."/>
            <person name="Sinha R.K."/>
        </authorList>
    </citation>
    <scope>NUCLEOTIDE SEQUENCE</scope>
    <source>
        <strain evidence="2">20VBR1</strain>
    </source>
</reference>
<keyword evidence="3" id="KW-1185">Reference proteome</keyword>
<proteinExistence type="predicted"/>